<dbReference type="InterPro" id="IPR007715">
    <property type="entry name" value="Coq4"/>
</dbReference>
<keyword evidence="2" id="KW-1133">Transmembrane helix</keyword>
<evidence type="ECO:0000313" key="3">
    <source>
        <dbReference type="EMBL" id="ABF91156.1"/>
    </source>
</evidence>
<organism evidence="3 4">
    <name type="scientific">Myxococcus xanthus (strain DK1622)</name>
    <dbReference type="NCBI Taxonomy" id="246197"/>
    <lineage>
        <taxon>Bacteria</taxon>
        <taxon>Pseudomonadati</taxon>
        <taxon>Myxococcota</taxon>
        <taxon>Myxococcia</taxon>
        <taxon>Myxococcales</taxon>
        <taxon>Cystobacterineae</taxon>
        <taxon>Myxococcaceae</taxon>
        <taxon>Myxococcus</taxon>
    </lineage>
</organism>
<dbReference type="Pfam" id="PF05019">
    <property type="entry name" value="Coq4"/>
    <property type="match status" value="1"/>
</dbReference>
<reference evidence="3 4" key="1">
    <citation type="journal article" date="2006" name="Proc. Natl. Acad. Sci. U.S.A.">
        <title>Evolution of sensory complexity recorded in a myxobacterial genome.</title>
        <authorList>
            <person name="Goldman B.S."/>
            <person name="Nierman W.C."/>
            <person name="Kaiser D."/>
            <person name="Slater S.C."/>
            <person name="Durkin A.S."/>
            <person name="Eisen J.A."/>
            <person name="Ronning C.M."/>
            <person name="Barbazuk W.B."/>
            <person name="Blanchard M."/>
            <person name="Field C."/>
            <person name="Halling C."/>
            <person name="Hinkle G."/>
            <person name="Iartchuk O."/>
            <person name="Kim H.S."/>
            <person name="Mackenzie C."/>
            <person name="Madupu R."/>
            <person name="Miller N."/>
            <person name="Shvartsbeyn A."/>
            <person name="Sullivan S.A."/>
            <person name="Vaudin M."/>
            <person name="Wiegand R."/>
            <person name="Kaplan H.B."/>
        </authorList>
    </citation>
    <scope>NUCLEOTIDE SEQUENCE [LARGE SCALE GENOMIC DNA]</scope>
    <source>
        <strain evidence="4">DK1622</strain>
    </source>
</reference>
<dbReference type="PANTHER" id="PTHR12922">
    <property type="entry name" value="UBIQUINONE BIOSYNTHESIS PROTEIN"/>
    <property type="match status" value="1"/>
</dbReference>
<dbReference type="OrthoDB" id="9775927at2"/>
<evidence type="ECO:0008006" key="5">
    <source>
        <dbReference type="Google" id="ProtNLM"/>
    </source>
</evidence>
<proteinExistence type="predicted"/>
<keyword evidence="4" id="KW-1185">Reference proteome</keyword>
<name>Q1DD99_MYXXD</name>
<keyword evidence="2" id="KW-0472">Membrane</keyword>
<dbReference type="Proteomes" id="UP000002402">
    <property type="component" value="Chromosome"/>
</dbReference>
<dbReference type="STRING" id="246197.MXAN_1114"/>
<feature type="transmembrane region" description="Helical" evidence="2">
    <location>
        <begin position="185"/>
        <end position="206"/>
    </location>
</feature>
<dbReference type="GO" id="GO:0006744">
    <property type="term" value="P:ubiquinone biosynthetic process"/>
    <property type="evidence" value="ECO:0007669"/>
    <property type="project" value="InterPro"/>
</dbReference>
<sequence length="282" mass="30862">MSAPRPSGCPPASTAAVPPPRPCASHIRWTGRPQRPRLGGTMWNPVANARAAWRMARALRDPEKLQDVLGLAPVLAPPVAMRRLVERLMSHASAAQAFIERPRVGLLHLAALRALPEHTLGRAFVDHLEANQVNPDALPYLEARTDEEYVRAHLLESHDVWHVLTGFPTSVAGELGIQAFSLAQVGSPFALGILAGGLTNTLLYAFSQREERMRAIVRGWLLGQRARPLFGAPWCQMWESPLAEVRQRYGLDLAAVDAVLDDPMRPAMEVRNPGSASPPQSC</sequence>
<accession>Q1DD99</accession>
<gene>
    <name evidence="3" type="ordered locus">MXAN_1114</name>
</gene>
<keyword evidence="2" id="KW-0812">Transmembrane</keyword>
<dbReference type="EnsemblBacteria" id="ABF91156">
    <property type="protein sequence ID" value="ABF91156"/>
    <property type="gene ID" value="MXAN_1114"/>
</dbReference>
<dbReference type="HOGENOM" id="CLU_083028_0_0_7"/>
<evidence type="ECO:0000256" key="1">
    <source>
        <dbReference type="SAM" id="MobiDB-lite"/>
    </source>
</evidence>
<protein>
    <recommendedName>
        <fullName evidence="5">Ubiquinone biosynthesis protein</fullName>
    </recommendedName>
</protein>
<dbReference type="eggNOG" id="COG5031">
    <property type="taxonomic scope" value="Bacteria"/>
</dbReference>
<evidence type="ECO:0000313" key="4">
    <source>
        <dbReference type="Proteomes" id="UP000002402"/>
    </source>
</evidence>
<dbReference type="KEGG" id="mxa:MXAN_1114"/>
<evidence type="ECO:0000256" key="2">
    <source>
        <dbReference type="SAM" id="Phobius"/>
    </source>
</evidence>
<dbReference type="AlphaFoldDB" id="Q1DD99"/>
<feature type="region of interest" description="Disordered" evidence="1">
    <location>
        <begin position="1"/>
        <end position="22"/>
    </location>
</feature>
<dbReference type="PANTHER" id="PTHR12922:SF7">
    <property type="entry name" value="UBIQUINONE BIOSYNTHESIS PROTEIN COQ4 HOMOLOG, MITOCHONDRIAL"/>
    <property type="match status" value="1"/>
</dbReference>
<dbReference type="EMBL" id="CP000113">
    <property type="protein sequence ID" value="ABF91156.1"/>
    <property type="molecule type" value="Genomic_DNA"/>
</dbReference>